<dbReference type="EMBL" id="GGEC01033797">
    <property type="protein sequence ID" value="MBX14281.1"/>
    <property type="molecule type" value="Transcribed_RNA"/>
</dbReference>
<evidence type="ECO:0000313" key="1">
    <source>
        <dbReference type="EMBL" id="MBX14281.1"/>
    </source>
</evidence>
<protein>
    <submittedName>
        <fullName evidence="1">Uncharacterized protein</fullName>
    </submittedName>
</protein>
<name>A0A2P2L8I2_RHIMU</name>
<sequence length="26" mass="3041">MLDQQLRQLFLLVIVCLLQMLEIPGL</sequence>
<reference evidence="1" key="1">
    <citation type="submission" date="2018-02" db="EMBL/GenBank/DDBJ databases">
        <title>Rhizophora mucronata_Transcriptome.</title>
        <authorList>
            <person name="Meera S.P."/>
            <person name="Sreeshan A."/>
            <person name="Augustine A."/>
        </authorList>
    </citation>
    <scope>NUCLEOTIDE SEQUENCE</scope>
    <source>
        <tissue evidence="1">Leaf</tissue>
    </source>
</reference>
<organism evidence="1">
    <name type="scientific">Rhizophora mucronata</name>
    <name type="common">Asiatic mangrove</name>
    <dbReference type="NCBI Taxonomy" id="61149"/>
    <lineage>
        <taxon>Eukaryota</taxon>
        <taxon>Viridiplantae</taxon>
        <taxon>Streptophyta</taxon>
        <taxon>Embryophyta</taxon>
        <taxon>Tracheophyta</taxon>
        <taxon>Spermatophyta</taxon>
        <taxon>Magnoliopsida</taxon>
        <taxon>eudicotyledons</taxon>
        <taxon>Gunneridae</taxon>
        <taxon>Pentapetalae</taxon>
        <taxon>rosids</taxon>
        <taxon>fabids</taxon>
        <taxon>Malpighiales</taxon>
        <taxon>Rhizophoraceae</taxon>
        <taxon>Rhizophora</taxon>
    </lineage>
</organism>
<dbReference type="AlphaFoldDB" id="A0A2P2L8I2"/>
<accession>A0A2P2L8I2</accession>
<proteinExistence type="predicted"/>